<sequence>MPPPPSRAPDSWCSSSSFPSSWSRGTTMTARGCFVFLPPQRCHRLPSWTRSKGAAARSCNRCRTTARGAGTWWRTHRARRKGTSTTCGSSTAPSGGRRGWAAPRLRCGCSCSSTSSATRRPCTSARRSRGSPPSCGCRRRSQASRSCPSATARPTCCPV</sequence>
<feature type="compositionally biased region" description="Low complexity" evidence="1">
    <location>
        <begin position="11"/>
        <end position="23"/>
    </location>
</feature>
<feature type="compositionally biased region" description="Low complexity" evidence="1">
    <location>
        <begin position="104"/>
        <end position="125"/>
    </location>
</feature>
<feature type="region of interest" description="Disordered" evidence="1">
    <location>
        <begin position="1"/>
        <end position="23"/>
    </location>
</feature>
<name>A0A0A8YGR0_ARUDO</name>
<reference evidence="2" key="1">
    <citation type="submission" date="2014-09" db="EMBL/GenBank/DDBJ databases">
        <authorList>
            <person name="Magalhaes I.L.F."/>
            <person name="Oliveira U."/>
            <person name="Santos F.R."/>
            <person name="Vidigal T.H.D.A."/>
            <person name="Brescovit A.D."/>
            <person name="Santos A.J."/>
        </authorList>
    </citation>
    <scope>NUCLEOTIDE SEQUENCE</scope>
    <source>
        <tissue evidence="2">Shoot tissue taken approximately 20 cm above the soil surface</tissue>
    </source>
</reference>
<organism evidence="2">
    <name type="scientific">Arundo donax</name>
    <name type="common">Giant reed</name>
    <name type="synonym">Donax arundinaceus</name>
    <dbReference type="NCBI Taxonomy" id="35708"/>
    <lineage>
        <taxon>Eukaryota</taxon>
        <taxon>Viridiplantae</taxon>
        <taxon>Streptophyta</taxon>
        <taxon>Embryophyta</taxon>
        <taxon>Tracheophyta</taxon>
        <taxon>Spermatophyta</taxon>
        <taxon>Magnoliopsida</taxon>
        <taxon>Liliopsida</taxon>
        <taxon>Poales</taxon>
        <taxon>Poaceae</taxon>
        <taxon>PACMAD clade</taxon>
        <taxon>Arundinoideae</taxon>
        <taxon>Arundineae</taxon>
        <taxon>Arundo</taxon>
    </lineage>
</organism>
<protein>
    <submittedName>
        <fullName evidence="2">K-exchanger-like protein</fullName>
    </submittedName>
</protein>
<feature type="compositionally biased region" description="Polar residues" evidence="1">
    <location>
        <begin position="83"/>
        <end position="93"/>
    </location>
</feature>
<proteinExistence type="predicted"/>
<evidence type="ECO:0000256" key="1">
    <source>
        <dbReference type="SAM" id="MobiDB-lite"/>
    </source>
</evidence>
<reference evidence="2" key="2">
    <citation type="journal article" date="2015" name="Data Brief">
        <title>Shoot transcriptome of the giant reed, Arundo donax.</title>
        <authorList>
            <person name="Barrero R.A."/>
            <person name="Guerrero F.D."/>
            <person name="Moolhuijzen P."/>
            <person name="Goolsby J.A."/>
            <person name="Tidwell J."/>
            <person name="Bellgard S.E."/>
            <person name="Bellgard M.I."/>
        </authorList>
    </citation>
    <scope>NUCLEOTIDE SEQUENCE</scope>
    <source>
        <tissue evidence="2">Shoot tissue taken approximately 20 cm above the soil surface</tissue>
    </source>
</reference>
<dbReference type="AlphaFoldDB" id="A0A0A8YGR0"/>
<evidence type="ECO:0000313" key="2">
    <source>
        <dbReference type="EMBL" id="JAD25026.1"/>
    </source>
</evidence>
<accession>A0A0A8YGR0</accession>
<dbReference type="EMBL" id="GBRH01272869">
    <property type="protein sequence ID" value="JAD25026.1"/>
    <property type="molecule type" value="Transcribed_RNA"/>
</dbReference>
<feature type="region of interest" description="Disordered" evidence="1">
    <location>
        <begin position="80"/>
        <end position="154"/>
    </location>
</feature>